<protein>
    <submittedName>
        <fullName evidence="2">Uncharacterized protein</fullName>
    </submittedName>
</protein>
<accession>A0AAN8BE62</accession>
<comment type="caution">
    <text evidence="2">The sequence shown here is derived from an EMBL/GenBank/DDBJ whole genome shotgun (WGS) entry which is preliminary data.</text>
</comment>
<evidence type="ECO:0000313" key="2">
    <source>
        <dbReference type="EMBL" id="KAK5883481.1"/>
    </source>
</evidence>
<name>A0AAN8BE62_9TELE</name>
<dbReference type="AlphaFoldDB" id="A0AAN8BE62"/>
<sequence length="67" mass="7550">MSIKIKNPVTRCSRMPRNFGDSPGAEQPDSTFRLFTCEMERTVAATNHGRPMMEHTPSIIATIIKSR</sequence>
<dbReference type="Proteomes" id="UP001335648">
    <property type="component" value="Unassembled WGS sequence"/>
</dbReference>
<feature type="region of interest" description="Disordered" evidence="1">
    <location>
        <begin position="1"/>
        <end position="29"/>
    </location>
</feature>
<keyword evidence="3" id="KW-1185">Reference proteome</keyword>
<organism evidence="2 3">
    <name type="scientific">Champsocephalus esox</name>
    <name type="common">pike icefish</name>
    <dbReference type="NCBI Taxonomy" id="159716"/>
    <lineage>
        <taxon>Eukaryota</taxon>
        <taxon>Metazoa</taxon>
        <taxon>Chordata</taxon>
        <taxon>Craniata</taxon>
        <taxon>Vertebrata</taxon>
        <taxon>Euteleostomi</taxon>
        <taxon>Actinopterygii</taxon>
        <taxon>Neopterygii</taxon>
        <taxon>Teleostei</taxon>
        <taxon>Neoteleostei</taxon>
        <taxon>Acanthomorphata</taxon>
        <taxon>Eupercaria</taxon>
        <taxon>Perciformes</taxon>
        <taxon>Notothenioidei</taxon>
        <taxon>Channichthyidae</taxon>
        <taxon>Champsocephalus</taxon>
    </lineage>
</organism>
<reference evidence="2 3" key="1">
    <citation type="journal article" date="2023" name="Mol. Biol. Evol.">
        <title>Genomics of Secondarily Temperate Adaptation in the Only Non-Antarctic Icefish.</title>
        <authorList>
            <person name="Rivera-Colon A.G."/>
            <person name="Rayamajhi N."/>
            <person name="Minhas B.F."/>
            <person name="Madrigal G."/>
            <person name="Bilyk K.T."/>
            <person name="Yoon V."/>
            <person name="Hune M."/>
            <person name="Gregory S."/>
            <person name="Cheng C.H.C."/>
            <person name="Catchen J.M."/>
        </authorList>
    </citation>
    <scope>NUCLEOTIDE SEQUENCE [LARGE SCALE GENOMIC DNA]</scope>
    <source>
        <strain evidence="2">JC2023a</strain>
    </source>
</reference>
<evidence type="ECO:0000313" key="3">
    <source>
        <dbReference type="Proteomes" id="UP001335648"/>
    </source>
</evidence>
<dbReference type="EMBL" id="JAULUE010002061">
    <property type="protein sequence ID" value="KAK5883481.1"/>
    <property type="molecule type" value="Genomic_DNA"/>
</dbReference>
<evidence type="ECO:0000256" key="1">
    <source>
        <dbReference type="SAM" id="MobiDB-lite"/>
    </source>
</evidence>
<proteinExistence type="predicted"/>
<gene>
    <name evidence="2" type="ORF">CesoFtcFv8_019808</name>
</gene>